<dbReference type="InterPro" id="IPR009875">
    <property type="entry name" value="PilZ_domain"/>
</dbReference>
<dbReference type="AlphaFoldDB" id="A0A9W4QUW7"/>
<reference evidence="2" key="1">
    <citation type="submission" date="2022-07" db="EMBL/GenBank/DDBJ databases">
        <authorList>
            <person name="Criscuolo A."/>
        </authorList>
    </citation>
    <scope>NUCLEOTIDE SEQUENCE</scope>
    <source>
        <strain evidence="2">CIP103197</strain>
    </source>
</reference>
<comment type="caution">
    <text evidence="2">The sequence shown here is derived from an EMBL/GenBank/DDBJ whole genome shotgun (WGS) entry which is preliminary data.</text>
</comment>
<accession>A0A9W4QUW7</accession>
<evidence type="ECO:0000313" key="3">
    <source>
        <dbReference type="Proteomes" id="UP001152447"/>
    </source>
</evidence>
<keyword evidence="3" id="KW-1185">Reference proteome</keyword>
<protein>
    <recommendedName>
        <fullName evidence="1">PilZ domain-containing protein</fullName>
    </recommendedName>
</protein>
<evidence type="ECO:0000313" key="2">
    <source>
        <dbReference type="EMBL" id="CAH9054308.1"/>
    </source>
</evidence>
<evidence type="ECO:0000259" key="1">
    <source>
        <dbReference type="Pfam" id="PF07238"/>
    </source>
</evidence>
<gene>
    <name evidence="2" type="ORF">PSEHALCIP103_01008</name>
</gene>
<dbReference type="Gene3D" id="2.40.10.220">
    <property type="entry name" value="predicted glycosyltransferase like domains"/>
    <property type="match status" value="1"/>
</dbReference>
<dbReference type="EMBL" id="CAMAPB010000010">
    <property type="protein sequence ID" value="CAH9054308.1"/>
    <property type="molecule type" value="Genomic_DNA"/>
</dbReference>
<organism evidence="2 3">
    <name type="scientific">Pseudoalteromonas haloplanktis</name>
    <name type="common">Alteromonas haloplanktis</name>
    <dbReference type="NCBI Taxonomy" id="228"/>
    <lineage>
        <taxon>Bacteria</taxon>
        <taxon>Pseudomonadati</taxon>
        <taxon>Pseudomonadota</taxon>
        <taxon>Gammaproteobacteria</taxon>
        <taxon>Alteromonadales</taxon>
        <taxon>Pseudoalteromonadaceae</taxon>
        <taxon>Pseudoalteromonas</taxon>
    </lineage>
</organism>
<dbReference type="Proteomes" id="UP001152447">
    <property type="component" value="Unassembled WGS sequence"/>
</dbReference>
<dbReference type="GO" id="GO:0035438">
    <property type="term" value="F:cyclic-di-GMP binding"/>
    <property type="evidence" value="ECO:0007669"/>
    <property type="project" value="InterPro"/>
</dbReference>
<feature type="domain" description="PilZ" evidence="1">
    <location>
        <begin position="493"/>
        <end position="552"/>
    </location>
</feature>
<name>A0A9W4QUW7_PSEHA</name>
<dbReference type="Pfam" id="PF07238">
    <property type="entry name" value="PilZ"/>
    <property type="match status" value="2"/>
</dbReference>
<feature type="domain" description="PilZ" evidence="1">
    <location>
        <begin position="147"/>
        <end position="230"/>
    </location>
</feature>
<sequence length="826" mass="94916">MAEDVLLKHEALVNELKQYLGNAKFDLIFKSKTAELSKPEQFLIKMEMSRLSQPIDRFIDLRGSVTGQVKPYEHNGKQHFMDDTAIEVFEAAIKQHKGYTLAVYEAVMNTENNYRVLQQKSTTTPAKIIEPLPELPTDVIKFAAYESRREERMNYSIKITIEYDEQTKIEASTSDISLSGCKIKLAFRYNLKKGQLIVMHLVGLEQDFELGLKNGIEYEVVAIENTSDEFNHIRLKRTFKENNTAFDHFLESFIHGNKRRYKVNLDNTLDAVISKGYEQYYIPRVNSLYVFISQKNGVYYPSLSLTTENSLFIQRYFTDERKVSCLYSVLNHKRIRNLALKPVAVKEEYLYTFTHVSAGKIYYYSATRSELEQHAQLKALFFGFGSRRDSWRCFKLQLMPSHTEDAYIPLSLPNSLGKDIEKLNKPPSPRVEGAIKDVKYLMLLTQVGNKHEQQHYQQYEFDKALANKLKLFGHSKHASPPELNTVPLEYVNLRSNKRYLYKTSVVINTRDSVLHGHTRDFSVFGLQLECNQEVNFKKGDIVSLSFPDLQKITKSYSLSLIQYEVMAVSKSLTTINLKAHVEKKLPHTGVDFFTLLINSNKQKLKVAEESPKVPGLSTALRNMVTKTLCQFPIYLHKSMAHFEIGAMGFGLYPSPLHVILQNFSLLNTKTDLSNIITKAHIADVITPNIKERSRQDSPLEFSLVINFDPKKENIADAITSQCILGTDCSEFKQQVSKGLKSELVFIMRLYISRTGRLDTDYLANELKYVSQYAIHKAKDLEDALWSVSGVGDIIDVSDEALVHLSLNQQQVEQMSRRKLIWLNRLR</sequence>
<proteinExistence type="predicted"/>
<dbReference type="RefSeq" id="WP_262976296.1">
    <property type="nucleotide sequence ID" value="NZ_CAMAPB010000010.1"/>
</dbReference>